<accession>A0A5B7HF41</accession>
<protein>
    <submittedName>
        <fullName evidence="2">Uncharacterized protein</fullName>
    </submittedName>
</protein>
<feature type="compositionally biased region" description="Basic residues" evidence="1">
    <location>
        <begin position="44"/>
        <end position="54"/>
    </location>
</feature>
<dbReference type="EMBL" id="VSRR010032077">
    <property type="protein sequence ID" value="MPC70980.1"/>
    <property type="molecule type" value="Genomic_DNA"/>
</dbReference>
<comment type="caution">
    <text evidence="2">The sequence shown here is derived from an EMBL/GenBank/DDBJ whole genome shotgun (WGS) entry which is preliminary data.</text>
</comment>
<gene>
    <name evidence="2" type="ORF">E2C01_065247</name>
</gene>
<organism evidence="2 3">
    <name type="scientific">Portunus trituberculatus</name>
    <name type="common">Swimming crab</name>
    <name type="synonym">Neptunus trituberculatus</name>
    <dbReference type="NCBI Taxonomy" id="210409"/>
    <lineage>
        <taxon>Eukaryota</taxon>
        <taxon>Metazoa</taxon>
        <taxon>Ecdysozoa</taxon>
        <taxon>Arthropoda</taxon>
        <taxon>Crustacea</taxon>
        <taxon>Multicrustacea</taxon>
        <taxon>Malacostraca</taxon>
        <taxon>Eumalacostraca</taxon>
        <taxon>Eucarida</taxon>
        <taxon>Decapoda</taxon>
        <taxon>Pleocyemata</taxon>
        <taxon>Brachyura</taxon>
        <taxon>Eubrachyura</taxon>
        <taxon>Portunoidea</taxon>
        <taxon>Portunidae</taxon>
        <taxon>Portuninae</taxon>
        <taxon>Portunus</taxon>
    </lineage>
</organism>
<dbReference type="AlphaFoldDB" id="A0A5B7HF41"/>
<sequence>MPFTPPHRLPHTHTATSSSPHHYQFVHFTKTHFGLPPSQSPPQHHNHLTPHPTRHTAQLKPYTHHHLQAPQPSRTVASPRHYQAFQHSFTKNYQKQAPTHTVTRYNNTNTSLPFPRCHNGGAITVLHFSISTFPAVAASTVQVRHSSPSCGGDAASRTSHCRYGGGSSRCI</sequence>
<name>A0A5B7HF41_PORTR</name>
<dbReference type="Proteomes" id="UP000324222">
    <property type="component" value="Unassembled WGS sequence"/>
</dbReference>
<keyword evidence="3" id="KW-1185">Reference proteome</keyword>
<feature type="region of interest" description="Disordered" evidence="1">
    <location>
        <begin position="35"/>
        <end position="55"/>
    </location>
</feature>
<evidence type="ECO:0000313" key="2">
    <source>
        <dbReference type="EMBL" id="MPC70980.1"/>
    </source>
</evidence>
<evidence type="ECO:0000313" key="3">
    <source>
        <dbReference type="Proteomes" id="UP000324222"/>
    </source>
</evidence>
<reference evidence="2 3" key="1">
    <citation type="submission" date="2019-05" db="EMBL/GenBank/DDBJ databases">
        <title>Another draft genome of Portunus trituberculatus and its Hox gene families provides insights of decapod evolution.</title>
        <authorList>
            <person name="Jeong J.-H."/>
            <person name="Song I."/>
            <person name="Kim S."/>
            <person name="Choi T."/>
            <person name="Kim D."/>
            <person name="Ryu S."/>
            <person name="Kim W."/>
        </authorList>
    </citation>
    <scope>NUCLEOTIDE SEQUENCE [LARGE SCALE GENOMIC DNA]</scope>
    <source>
        <tissue evidence="2">Muscle</tissue>
    </source>
</reference>
<evidence type="ECO:0000256" key="1">
    <source>
        <dbReference type="SAM" id="MobiDB-lite"/>
    </source>
</evidence>
<proteinExistence type="predicted"/>
<feature type="region of interest" description="Disordered" evidence="1">
    <location>
        <begin position="1"/>
        <end position="20"/>
    </location>
</feature>